<keyword evidence="5" id="KW-0175">Coiled coil</keyword>
<dbReference type="GO" id="GO:0006508">
    <property type="term" value="P:proteolysis"/>
    <property type="evidence" value="ECO:0007669"/>
    <property type="project" value="UniProtKB-KW"/>
</dbReference>
<accession>A0AAD5LUV0</accession>
<dbReference type="AlphaFoldDB" id="A0AAD5LUV0"/>
<feature type="compositionally biased region" description="Basic and acidic residues" evidence="6">
    <location>
        <begin position="374"/>
        <end position="394"/>
    </location>
</feature>
<feature type="region of interest" description="Disordered" evidence="6">
    <location>
        <begin position="1"/>
        <end position="35"/>
    </location>
</feature>
<comment type="similarity">
    <text evidence="1">Belongs to the peptidase C48 family.</text>
</comment>
<feature type="coiled-coil region" evidence="5">
    <location>
        <begin position="437"/>
        <end position="487"/>
    </location>
</feature>
<dbReference type="SUPFAM" id="SSF54001">
    <property type="entry name" value="Cysteine proteinases"/>
    <property type="match status" value="1"/>
</dbReference>
<evidence type="ECO:0000313" key="9">
    <source>
        <dbReference type="Proteomes" id="UP001196413"/>
    </source>
</evidence>
<reference evidence="8" key="1">
    <citation type="submission" date="2021-06" db="EMBL/GenBank/DDBJ databases">
        <title>Parelaphostrongylus tenuis whole genome reference sequence.</title>
        <authorList>
            <person name="Garwood T.J."/>
            <person name="Larsen P.A."/>
            <person name="Fountain-Jones N.M."/>
            <person name="Garbe J.R."/>
            <person name="Macchietto M.G."/>
            <person name="Kania S.A."/>
            <person name="Gerhold R.W."/>
            <person name="Richards J.E."/>
            <person name="Wolf T.M."/>
        </authorList>
    </citation>
    <scope>NUCLEOTIDE SEQUENCE</scope>
    <source>
        <strain evidence="8">MNPRO001-30</strain>
        <tissue evidence="8">Meninges</tissue>
    </source>
</reference>
<dbReference type="InterPro" id="IPR003653">
    <property type="entry name" value="Peptidase_C48_C"/>
</dbReference>
<feature type="compositionally biased region" description="Polar residues" evidence="6">
    <location>
        <begin position="395"/>
        <end position="423"/>
    </location>
</feature>
<evidence type="ECO:0000259" key="7">
    <source>
        <dbReference type="PROSITE" id="PS50600"/>
    </source>
</evidence>
<dbReference type="Pfam" id="PF02902">
    <property type="entry name" value="Peptidase_C48"/>
    <property type="match status" value="1"/>
</dbReference>
<dbReference type="EMBL" id="JAHQIW010000246">
    <property type="protein sequence ID" value="KAJ1346950.1"/>
    <property type="molecule type" value="Genomic_DNA"/>
</dbReference>
<name>A0AAD5LUV0_PARTN</name>
<keyword evidence="4" id="KW-0788">Thiol protease</keyword>
<evidence type="ECO:0000256" key="2">
    <source>
        <dbReference type="ARBA" id="ARBA00022670"/>
    </source>
</evidence>
<dbReference type="GO" id="GO:0016929">
    <property type="term" value="F:deSUMOylase activity"/>
    <property type="evidence" value="ECO:0007669"/>
    <property type="project" value="TreeGrafter"/>
</dbReference>
<feature type="compositionally biased region" description="Basic and acidic residues" evidence="6">
    <location>
        <begin position="1"/>
        <end position="13"/>
    </location>
</feature>
<organism evidence="8 9">
    <name type="scientific">Parelaphostrongylus tenuis</name>
    <name type="common">Meningeal worm</name>
    <dbReference type="NCBI Taxonomy" id="148309"/>
    <lineage>
        <taxon>Eukaryota</taxon>
        <taxon>Metazoa</taxon>
        <taxon>Ecdysozoa</taxon>
        <taxon>Nematoda</taxon>
        <taxon>Chromadorea</taxon>
        <taxon>Rhabditida</taxon>
        <taxon>Rhabditina</taxon>
        <taxon>Rhabditomorpha</taxon>
        <taxon>Strongyloidea</taxon>
        <taxon>Metastrongylidae</taxon>
        <taxon>Parelaphostrongylus</taxon>
    </lineage>
</organism>
<sequence length="760" mass="86826">MNRKSVSDRKRESLSSISCSDKYGSSHPKRRRTSAASFSISDFVRNSMRSVYGWINGEDNQTDNPTSGIASEICETEASTSANGNPRWRRRTSSSRKAPVIDLTDDSNNQGDLNVEVPDAFNVILPVKNLIGNADDVVCLGNQASTTSVENQDEEDEVTVQFSKEVERQDETDDVEFVGEVCNLPKEILLANTRSVESAREQVSILSSGISSPERSHSSLSPVDGRNHDQISISSPAPEDSISRQGTPYGLRFNTLPHNGGDPWKRRRYGIHKTKLSGSSNITSLGRNFASIRDDICARSGGTSSNVNLRARDYLMDMVEKIGGNKVMYPNANNSSFHVTADWTKPFRKTRRKIDRYDGINRVRSVLDKCLQKNSSEKKRDEQNTTKDLDRSFERQSSSEQISEAGDNASSLLEASSGENCVHSSSEVQSSGSSTPLTEFSAAVERLRDLLESLNDVGQPPTPNEKYERFVAEREALRKKEIALQEEVRIRNLARHGRREDIQEQTRRRLELVGIRPPAPKPRIKDEFPPLSDEALALCRRIWDRRLAESEELSVGFDIKLTRKDLLTLSDLDWLNDEVINFYLQLICQRSSEAKNLPKVYAFNTFFYTCMSTKGYASVRRWTRKIDIFAYDIILVPVHRNIHWCLAVIDFLEKRIDYYDSLLGRNQECLDILKNYLNEEYKDKKKQIFDFKRWNFNLRTDIPRQMNGSDCGVYLCKFAEFVSRRAPIVFTQEHMPYYRQRMVYELVRKKTVIGRKLLDL</sequence>
<dbReference type="PROSITE" id="PS50600">
    <property type="entry name" value="ULP_PROTEASE"/>
    <property type="match status" value="1"/>
</dbReference>
<comment type="caution">
    <text evidence="8">The sequence shown here is derived from an EMBL/GenBank/DDBJ whole genome shotgun (WGS) entry which is preliminary data.</text>
</comment>
<dbReference type="GO" id="GO:0016926">
    <property type="term" value="P:protein desumoylation"/>
    <property type="evidence" value="ECO:0007669"/>
    <property type="project" value="TreeGrafter"/>
</dbReference>
<keyword evidence="9" id="KW-1185">Reference proteome</keyword>
<dbReference type="FunFam" id="3.40.395.10:FF:000001">
    <property type="entry name" value="Sentrin-specific protease 1"/>
    <property type="match status" value="1"/>
</dbReference>
<proteinExistence type="inferred from homology"/>
<feature type="domain" description="Ubiquitin-like protease family profile" evidence="7">
    <location>
        <begin position="559"/>
        <end position="722"/>
    </location>
</feature>
<evidence type="ECO:0000256" key="4">
    <source>
        <dbReference type="ARBA" id="ARBA00022807"/>
    </source>
</evidence>
<dbReference type="Gene3D" id="3.40.395.10">
    <property type="entry name" value="Adenoviral Proteinase, Chain A"/>
    <property type="match status" value="1"/>
</dbReference>
<dbReference type="GO" id="GO:0005634">
    <property type="term" value="C:nucleus"/>
    <property type="evidence" value="ECO:0007669"/>
    <property type="project" value="TreeGrafter"/>
</dbReference>
<keyword evidence="3" id="KW-0378">Hydrolase</keyword>
<feature type="region of interest" description="Disordered" evidence="6">
    <location>
        <begin position="374"/>
        <end position="437"/>
    </location>
</feature>
<feature type="region of interest" description="Disordered" evidence="6">
    <location>
        <begin position="76"/>
        <end position="96"/>
    </location>
</feature>
<evidence type="ECO:0000256" key="5">
    <source>
        <dbReference type="SAM" id="Coils"/>
    </source>
</evidence>
<evidence type="ECO:0000313" key="8">
    <source>
        <dbReference type="EMBL" id="KAJ1346950.1"/>
    </source>
</evidence>
<evidence type="ECO:0000256" key="6">
    <source>
        <dbReference type="SAM" id="MobiDB-lite"/>
    </source>
</evidence>
<protein>
    <recommendedName>
        <fullName evidence="7">Ubiquitin-like protease family profile domain-containing protein</fullName>
    </recommendedName>
</protein>
<dbReference type="PANTHER" id="PTHR12606:SF141">
    <property type="entry name" value="GH15225P-RELATED"/>
    <property type="match status" value="1"/>
</dbReference>
<dbReference type="InterPro" id="IPR038765">
    <property type="entry name" value="Papain-like_cys_pep_sf"/>
</dbReference>
<dbReference type="GO" id="GO:0060255">
    <property type="term" value="P:regulation of macromolecule metabolic process"/>
    <property type="evidence" value="ECO:0007669"/>
    <property type="project" value="UniProtKB-ARBA"/>
</dbReference>
<dbReference type="PANTHER" id="PTHR12606">
    <property type="entry name" value="SENTRIN/SUMO-SPECIFIC PROTEASE"/>
    <property type="match status" value="1"/>
</dbReference>
<feature type="region of interest" description="Disordered" evidence="6">
    <location>
        <begin position="206"/>
        <end position="257"/>
    </location>
</feature>
<evidence type="ECO:0000256" key="1">
    <source>
        <dbReference type="ARBA" id="ARBA00005234"/>
    </source>
</evidence>
<dbReference type="GO" id="GO:0080090">
    <property type="term" value="P:regulation of primary metabolic process"/>
    <property type="evidence" value="ECO:0007669"/>
    <property type="project" value="UniProtKB-ARBA"/>
</dbReference>
<keyword evidence="2" id="KW-0645">Protease</keyword>
<evidence type="ECO:0000256" key="3">
    <source>
        <dbReference type="ARBA" id="ARBA00022801"/>
    </source>
</evidence>
<gene>
    <name evidence="8" type="ORF">KIN20_001885</name>
</gene>
<feature type="compositionally biased region" description="Low complexity" evidence="6">
    <location>
        <begin position="424"/>
        <end position="434"/>
    </location>
</feature>
<dbReference type="Proteomes" id="UP001196413">
    <property type="component" value="Unassembled WGS sequence"/>
</dbReference>